<dbReference type="EMBL" id="CYKH01001772">
    <property type="protein sequence ID" value="CUG89813.1"/>
    <property type="molecule type" value="Genomic_DNA"/>
</dbReference>
<dbReference type="GO" id="GO:0007034">
    <property type="term" value="P:vacuolar transport"/>
    <property type="evidence" value="ECO:0007669"/>
    <property type="project" value="InterPro"/>
</dbReference>
<accession>A0A0S4JKU7</accession>
<dbReference type="Gene3D" id="6.10.140.1230">
    <property type="match status" value="1"/>
</dbReference>
<dbReference type="Pfam" id="PF03357">
    <property type="entry name" value="Snf7"/>
    <property type="match status" value="1"/>
</dbReference>
<reference evidence="4" key="1">
    <citation type="submission" date="2015-09" db="EMBL/GenBank/DDBJ databases">
        <authorList>
            <consortium name="Pathogen Informatics"/>
        </authorList>
    </citation>
    <scope>NUCLEOTIDE SEQUENCE [LARGE SCALE GENOMIC DNA]</scope>
    <source>
        <strain evidence="4">Lake Konstanz</strain>
    </source>
</reference>
<dbReference type="PANTHER" id="PTHR10476">
    <property type="entry name" value="CHARGED MULTIVESICULAR BODY PROTEIN"/>
    <property type="match status" value="1"/>
</dbReference>
<evidence type="ECO:0000313" key="4">
    <source>
        <dbReference type="Proteomes" id="UP000051952"/>
    </source>
</evidence>
<dbReference type="Proteomes" id="UP000051952">
    <property type="component" value="Unassembled WGS sequence"/>
</dbReference>
<keyword evidence="2" id="KW-1133">Transmembrane helix</keyword>
<evidence type="ECO:0000256" key="2">
    <source>
        <dbReference type="SAM" id="Phobius"/>
    </source>
</evidence>
<feature type="region of interest" description="Disordered" evidence="1">
    <location>
        <begin position="222"/>
        <end position="263"/>
    </location>
</feature>
<dbReference type="AlphaFoldDB" id="A0A0S4JKU7"/>
<feature type="compositionally biased region" description="Acidic residues" evidence="1">
    <location>
        <begin position="240"/>
        <end position="251"/>
    </location>
</feature>
<name>A0A0S4JKU7_BODSA</name>
<gene>
    <name evidence="3" type="ORF">BSAL_23540</name>
</gene>
<keyword evidence="4" id="KW-1185">Reference proteome</keyword>
<proteinExistence type="predicted"/>
<dbReference type="OrthoDB" id="2329734at2759"/>
<evidence type="ECO:0000313" key="3">
    <source>
        <dbReference type="EMBL" id="CUG89813.1"/>
    </source>
</evidence>
<protein>
    <submittedName>
        <fullName evidence="3">Vacuolar protein-sorting protein 24 (Snf7-like), putative</fullName>
    </submittedName>
</protein>
<feature type="transmembrane region" description="Helical" evidence="2">
    <location>
        <begin position="6"/>
        <end position="23"/>
    </location>
</feature>
<organism evidence="3 4">
    <name type="scientific">Bodo saltans</name>
    <name type="common">Flagellated protozoan</name>
    <dbReference type="NCBI Taxonomy" id="75058"/>
    <lineage>
        <taxon>Eukaryota</taxon>
        <taxon>Discoba</taxon>
        <taxon>Euglenozoa</taxon>
        <taxon>Kinetoplastea</taxon>
        <taxon>Metakinetoplastina</taxon>
        <taxon>Eubodonida</taxon>
        <taxon>Bodonidae</taxon>
        <taxon>Bodo</taxon>
    </lineage>
</organism>
<dbReference type="InterPro" id="IPR005024">
    <property type="entry name" value="Snf7_fam"/>
</dbReference>
<dbReference type="VEuPathDB" id="TriTrypDB:BSAL_23540"/>
<keyword evidence="2" id="KW-0812">Transmembrane</keyword>
<dbReference type="OMA" id="EMMKIGI"/>
<evidence type="ECO:0000256" key="1">
    <source>
        <dbReference type="SAM" id="MobiDB-lite"/>
    </source>
</evidence>
<sequence length="263" mass="29334">MIDGTLTHAIVAVCICFTVYFPLSGKKIHRTKKQKNKNNNNIAHEYIQTCQVSFNRSLDHQVKQLRSEGHKLDAQIRKIQTAERKVTLAAKQAAKKDDTVAVRMLAREIIGSRKAVKRLYTAKAQMNSVSMQLQQQQSQLKLTGAMQKSAQIMAQMNQLTHVNEVQQVMQGLSREMTKAGLLDEMMNDTIDSALEDDVEEGELDEEVGKVVEEMMHAKMSGAHVGAGKLPQRQQVAAEEPAAEEDDEEADELMAKFNALRGTA</sequence>
<keyword evidence="2" id="KW-0472">Membrane</keyword>